<evidence type="ECO:0000313" key="1">
    <source>
        <dbReference type="EMBL" id="RNA35493.1"/>
    </source>
</evidence>
<dbReference type="AlphaFoldDB" id="A0A3M7SI85"/>
<accession>A0A3M7SI85</accession>
<evidence type="ECO:0000313" key="2">
    <source>
        <dbReference type="Proteomes" id="UP000276133"/>
    </source>
</evidence>
<protein>
    <submittedName>
        <fullName evidence="1">Uncharacterized protein</fullName>
    </submittedName>
</protein>
<keyword evidence="2" id="KW-1185">Reference proteome</keyword>
<proteinExistence type="predicted"/>
<name>A0A3M7SI85_BRAPC</name>
<organism evidence="1 2">
    <name type="scientific">Brachionus plicatilis</name>
    <name type="common">Marine rotifer</name>
    <name type="synonym">Brachionus muelleri</name>
    <dbReference type="NCBI Taxonomy" id="10195"/>
    <lineage>
        <taxon>Eukaryota</taxon>
        <taxon>Metazoa</taxon>
        <taxon>Spiralia</taxon>
        <taxon>Gnathifera</taxon>
        <taxon>Rotifera</taxon>
        <taxon>Eurotatoria</taxon>
        <taxon>Monogononta</taxon>
        <taxon>Pseudotrocha</taxon>
        <taxon>Ploima</taxon>
        <taxon>Brachionidae</taxon>
        <taxon>Brachionus</taxon>
    </lineage>
</organism>
<comment type="caution">
    <text evidence="1">The sequence shown here is derived from an EMBL/GenBank/DDBJ whole genome shotgun (WGS) entry which is preliminary data.</text>
</comment>
<sequence>MFVLISNPNIFFKKNCSIALPNLIFCSNTRNKSIPRKKMKIHIGPINEQNLVHTARFNLFTKILRDSVVNNGCKEISFWKKI</sequence>
<dbReference type="Proteomes" id="UP000276133">
    <property type="component" value="Unassembled WGS sequence"/>
</dbReference>
<dbReference type="EMBL" id="REGN01001320">
    <property type="protein sequence ID" value="RNA35493.1"/>
    <property type="molecule type" value="Genomic_DNA"/>
</dbReference>
<reference evidence="1 2" key="1">
    <citation type="journal article" date="2018" name="Sci. Rep.">
        <title>Genomic signatures of local adaptation to the degree of environmental predictability in rotifers.</title>
        <authorList>
            <person name="Franch-Gras L."/>
            <person name="Hahn C."/>
            <person name="Garcia-Roger E.M."/>
            <person name="Carmona M.J."/>
            <person name="Serra M."/>
            <person name="Gomez A."/>
        </authorList>
    </citation>
    <scope>NUCLEOTIDE SEQUENCE [LARGE SCALE GENOMIC DNA]</scope>
    <source>
        <strain evidence="1">HYR1</strain>
    </source>
</reference>
<gene>
    <name evidence="1" type="ORF">BpHYR1_026716</name>
</gene>